<keyword evidence="2" id="KW-1185">Reference proteome</keyword>
<dbReference type="EMBL" id="SLXK01000032">
    <property type="protein sequence ID" value="TCP23428.1"/>
    <property type="molecule type" value="Genomic_DNA"/>
</dbReference>
<dbReference type="OrthoDB" id="2989116at2"/>
<comment type="caution">
    <text evidence="1">The sequence shown here is derived from an EMBL/GenBank/DDBJ whole genome shotgun (WGS) entry which is preliminary data.</text>
</comment>
<protein>
    <submittedName>
        <fullName evidence="1">Uncharacterized protein</fullName>
    </submittedName>
</protein>
<accession>A0A4R2NPY7</accession>
<evidence type="ECO:0000313" key="1">
    <source>
        <dbReference type="EMBL" id="TCP23428.1"/>
    </source>
</evidence>
<dbReference type="AlphaFoldDB" id="A0A4R2NPY7"/>
<evidence type="ECO:0000313" key="2">
    <source>
        <dbReference type="Proteomes" id="UP000295416"/>
    </source>
</evidence>
<gene>
    <name evidence="1" type="ORF">EV207_13227</name>
</gene>
<reference evidence="1 2" key="1">
    <citation type="submission" date="2019-03" db="EMBL/GenBank/DDBJ databases">
        <title>Genomic Encyclopedia of Type Strains, Phase IV (KMG-IV): sequencing the most valuable type-strain genomes for metagenomic binning, comparative biology and taxonomic classification.</title>
        <authorList>
            <person name="Goeker M."/>
        </authorList>
    </citation>
    <scope>NUCLEOTIDE SEQUENCE [LARGE SCALE GENOMIC DNA]</scope>
    <source>
        <strain evidence="1 2">DSM 19377</strain>
    </source>
</reference>
<name>A0A4R2NPY7_9BACL</name>
<dbReference type="Proteomes" id="UP000295416">
    <property type="component" value="Unassembled WGS sequence"/>
</dbReference>
<dbReference type="RefSeq" id="WP_132747404.1">
    <property type="nucleotide sequence ID" value="NZ_SLXK01000032.1"/>
</dbReference>
<organism evidence="1 2">
    <name type="scientific">Scopulibacillus darangshiensis</name>
    <dbReference type="NCBI Taxonomy" id="442528"/>
    <lineage>
        <taxon>Bacteria</taxon>
        <taxon>Bacillati</taxon>
        <taxon>Bacillota</taxon>
        <taxon>Bacilli</taxon>
        <taxon>Bacillales</taxon>
        <taxon>Sporolactobacillaceae</taxon>
        <taxon>Scopulibacillus</taxon>
    </lineage>
</organism>
<sequence>MGLDMYLYSFPKLEGVDFWESMKVDTYRWQLEKKDNILYQKVAKHLEESGMSWDDVQRQDVAYWRKANQIHNWFVENLQDSVDNCSISEVKRSHIILLNNYCRMILESSAKAEDVLPTTPGFYFGSTTYDSFYYSEIYETHTLLAFLIQNFSFDKNYLFYQSSW</sequence>
<proteinExistence type="predicted"/>